<sequence length="222" mass="23818">MKGFDVTRFRELPIIGILRNISFAEVMELLPLCAEAGLYAVEITLNSADAPRIIEEAQRRYGSILCIGAGTVCNLPDLHVAKEAGACFIVTPIMEPDVITACVSENLAVFPGAMTPTEVAIAWKLGATQVKLFPAGRLGSDYVRDISAPLAHIPLLATGGIHRGQMEDYWSAGANGFGFGSPLFPPSLIVNKEWGLTAVHIHEYVTTLQHVMSGSKKKGEIG</sequence>
<name>A0A1I3FE04_9SPHI</name>
<gene>
    <name evidence="6" type="ORF">SAMN05444682_102281</name>
</gene>
<dbReference type="PANTHER" id="PTHR30246">
    <property type="entry name" value="2-KETO-3-DEOXY-6-PHOSPHOGLUCONATE ALDOLASE"/>
    <property type="match status" value="1"/>
</dbReference>
<dbReference type="Gene3D" id="3.20.20.70">
    <property type="entry name" value="Aldolase class I"/>
    <property type="match status" value="1"/>
</dbReference>
<dbReference type="InterPro" id="IPR031338">
    <property type="entry name" value="KDPG/KHG_AS_2"/>
</dbReference>
<dbReference type="PROSITE" id="PS00160">
    <property type="entry name" value="ALDOLASE_KDPG_KHG_2"/>
    <property type="match status" value="1"/>
</dbReference>
<comment type="subunit">
    <text evidence="3">Homotrimer.</text>
</comment>
<evidence type="ECO:0000256" key="1">
    <source>
        <dbReference type="ARBA" id="ARBA00004761"/>
    </source>
</evidence>
<accession>A0A1I3FE04</accession>
<evidence type="ECO:0000256" key="3">
    <source>
        <dbReference type="ARBA" id="ARBA00011233"/>
    </source>
</evidence>
<dbReference type="STRING" id="1477437.SAMN05444682_102281"/>
<dbReference type="InterPro" id="IPR000887">
    <property type="entry name" value="Aldlse_KDPG_KHG"/>
</dbReference>
<reference evidence="6 7" key="1">
    <citation type="submission" date="2016-10" db="EMBL/GenBank/DDBJ databases">
        <authorList>
            <person name="de Groot N.N."/>
        </authorList>
    </citation>
    <scope>NUCLEOTIDE SEQUENCE [LARGE SCALE GENOMIC DNA]</scope>
    <source>
        <strain evidence="6 7">RK1</strain>
    </source>
</reference>
<evidence type="ECO:0000313" key="7">
    <source>
        <dbReference type="Proteomes" id="UP000198670"/>
    </source>
</evidence>
<keyword evidence="7" id="KW-1185">Reference proteome</keyword>
<dbReference type="AlphaFoldDB" id="A0A1I3FE04"/>
<dbReference type="Proteomes" id="UP000198670">
    <property type="component" value="Unassembled WGS sequence"/>
</dbReference>
<comment type="pathway">
    <text evidence="1">Carbohydrate acid metabolism.</text>
</comment>
<comment type="similarity">
    <text evidence="2">Belongs to the KHG/KDPG aldolase family.</text>
</comment>
<dbReference type="InterPro" id="IPR013785">
    <property type="entry name" value="Aldolase_TIM"/>
</dbReference>
<evidence type="ECO:0000313" key="6">
    <source>
        <dbReference type="EMBL" id="SFI09332.1"/>
    </source>
</evidence>
<dbReference type="CDD" id="cd00452">
    <property type="entry name" value="KDPG_aldolase"/>
    <property type="match status" value="1"/>
</dbReference>
<proteinExistence type="inferred from homology"/>
<dbReference type="PANTHER" id="PTHR30246:SF1">
    <property type="entry name" value="2-DEHYDRO-3-DEOXY-6-PHOSPHOGALACTONATE ALDOLASE-RELATED"/>
    <property type="match status" value="1"/>
</dbReference>
<dbReference type="SUPFAM" id="SSF51569">
    <property type="entry name" value="Aldolase"/>
    <property type="match status" value="1"/>
</dbReference>
<dbReference type="RefSeq" id="WP_090625045.1">
    <property type="nucleotide sequence ID" value="NZ_FOQO01000002.1"/>
</dbReference>
<dbReference type="Pfam" id="PF01081">
    <property type="entry name" value="Aldolase"/>
    <property type="match status" value="1"/>
</dbReference>
<evidence type="ECO:0000256" key="5">
    <source>
        <dbReference type="ARBA" id="ARBA00023277"/>
    </source>
</evidence>
<organism evidence="6 7">
    <name type="scientific">Parapedobacter indicus</name>
    <dbReference type="NCBI Taxonomy" id="1477437"/>
    <lineage>
        <taxon>Bacteria</taxon>
        <taxon>Pseudomonadati</taxon>
        <taxon>Bacteroidota</taxon>
        <taxon>Sphingobacteriia</taxon>
        <taxon>Sphingobacteriales</taxon>
        <taxon>Sphingobacteriaceae</taxon>
        <taxon>Parapedobacter</taxon>
    </lineage>
</organism>
<dbReference type="OrthoDB" id="9802667at2"/>
<keyword evidence="5" id="KW-0119">Carbohydrate metabolism</keyword>
<evidence type="ECO:0000256" key="2">
    <source>
        <dbReference type="ARBA" id="ARBA00006906"/>
    </source>
</evidence>
<protein>
    <submittedName>
        <fullName evidence="6">2-dehydro-3-deoxyphosphogluconate aldolase / (4S)-4-hydroxy-2-oxoglutarate aldolase</fullName>
    </submittedName>
</protein>
<dbReference type="GO" id="GO:0016829">
    <property type="term" value="F:lyase activity"/>
    <property type="evidence" value="ECO:0007669"/>
    <property type="project" value="UniProtKB-KW"/>
</dbReference>
<keyword evidence="4" id="KW-0456">Lyase</keyword>
<dbReference type="EMBL" id="FOQO01000002">
    <property type="protein sequence ID" value="SFI09332.1"/>
    <property type="molecule type" value="Genomic_DNA"/>
</dbReference>
<evidence type="ECO:0000256" key="4">
    <source>
        <dbReference type="ARBA" id="ARBA00023239"/>
    </source>
</evidence>